<accession>A0A8H4CFA6</accession>
<dbReference type="Gene3D" id="3.20.20.150">
    <property type="entry name" value="Divalent-metal-dependent TIM barrel enzymes"/>
    <property type="match status" value="1"/>
</dbReference>
<dbReference type="EMBL" id="WVTB01000060">
    <property type="protein sequence ID" value="KAF3802702.1"/>
    <property type="molecule type" value="Genomic_DNA"/>
</dbReference>
<dbReference type="PANTHER" id="PTHR12110">
    <property type="entry name" value="HYDROXYPYRUVATE ISOMERASE"/>
    <property type="match status" value="1"/>
</dbReference>
<protein>
    <submittedName>
        <fullName evidence="2">3-dehydroshikimate dehydratase</fullName>
    </submittedName>
</protein>
<evidence type="ECO:0000313" key="2">
    <source>
        <dbReference type="EMBL" id="KAF3802702.1"/>
    </source>
</evidence>
<evidence type="ECO:0000313" key="3">
    <source>
        <dbReference type="Proteomes" id="UP000613401"/>
    </source>
</evidence>
<dbReference type="GeneID" id="69021052"/>
<comment type="caution">
    <text evidence="2">The sequence shown here is derived from an EMBL/GenBank/DDBJ whole genome shotgun (WGS) entry which is preliminary data.</text>
</comment>
<dbReference type="InterPro" id="IPR013022">
    <property type="entry name" value="Xyl_isomerase-like_TIM-brl"/>
</dbReference>
<dbReference type="PANTHER" id="PTHR12110:SF21">
    <property type="entry name" value="XYLOSE ISOMERASE-LIKE TIM BARREL DOMAIN-CONTAINING PROTEIN"/>
    <property type="match status" value="1"/>
</dbReference>
<reference evidence="2" key="1">
    <citation type="journal article" date="2020" name="Phytopathology">
        <title>Genome sequence and comparative analysis of Colletotrichum gloeosporioides isolated from Liriodendron leaves.</title>
        <authorList>
            <person name="Fu F.F."/>
            <person name="Hao Z."/>
            <person name="Wang P."/>
            <person name="Lu Y."/>
            <person name="Xue L.J."/>
            <person name="Wei G."/>
            <person name="Tian Y."/>
            <person name="Baishi H."/>
            <person name="Xu H."/>
            <person name="Shi J."/>
            <person name="Cheng T."/>
            <person name="Wang G."/>
            <person name="Yi Y."/>
            <person name="Chen J."/>
        </authorList>
    </citation>
    <scope>NUCLEOTIDE SEQUENCE</scope>
    <source>
        <strain evidence="2">Lc1</strain>
    </source>
</reference>
<dbReference type="InterPro" id="IPR050312">
    <property type="entry name" value="IolE/XylAMocC-like"/>
</dbReference>
<gene>
    <name evidence="2" type="ORF">GCG54_00013936</name>
</gene>
<dbReference type="RefSeq" id="XP_045261861.1">
    <property type="nucleotide sequence ID" value="XM_045413782.1"/>
</dbReference>
<reference evidence="2" key="2">
    <citation type="submission" date="2020-03" db="EMBL/GenBank/DDBJ databases">
        <authorList>
            <person name="Fu F.-F."/>
            <person name="Chen J."/>
        </authorList>
    </citation>
    <scope>NUCLEOTIDE SEQUENCE</scope>
    <source>
        <strain evidence="2">Lc1</strain>
    </source>
</reference>
<feature type="domain" description="Xylose isomerase-like TIM barrel" evidence="1">
    <location>
        <begin position="26"/>
        <end position="320"/>
    </location>
</feature>
<dbReference type="Pfam" id="PF01261">
    <property type="entry name" value="AP_endonuc_2"/>
    <property type="match status" value="1"/>
</dbReference>
<organism evidence="2 3">
    <name type="scientific">Colletotrichum gloeosporioides</name>
    <name type="common">Anthracnose fungus</name>
    <name type="synonym">Glomerella cingulata</name>
    <dbReference type="NCBI Taxonomy" id="474922"/>
    <lineage>
        <taxon>Eukaryota</taxon>
        <taxon>Fungi</taxon>
        <taxon>Dikarya</taxon>
        <taxon>Ascomycota</taxon>
        <taxon>Pezizomycotina</taxon>
        <taxon>Sordariomycetes</taxon>
        <taxon>Hypocreomycetidae</taxon>
        <taxon>Glomerellales</taxon>
        <taxon>Glomerellaceae</taxon>
        <taxon>Colletotrichum</taxon>
        <taxon>Colletotrichum gloeosporioides species complex</taxon>
    </lineage>
</organism>
<dbReference type="SUPFAM" id="SSF51658">
    <property type="entry name" value="Xylose isomerase-like"/>
    <property type="match status" value="1"/>
</dbReference>
<keyword evidence="3" id="KW-1185">Reference proteome</keyword>
<evidence type="ECO:0000259" key="1">
    <source>
        <dbReference type="Pfam" id="PF01261"/>
    </source>
</evidence>
<name>A0A8H4CFA6_COLGL</name>
<dbReference type="InterPro" id="IPR036237">
    <property type="entry name" value="Xyl_isomerase-like_sf"/>
</dbReference>
<dbReference type="AlphaFoldDB" id="A0A8H4CFA6"/>
<proteinExistence type="predicted"/>
<dbReference type="Proteomes" id="UP000613401">
    <property type="component" value="Unassembled WGS sequence"/>
</dbReference>
<sequence>MPSRLGISTMSLGRCWAGHSFEHKMDMAAKYGYQGIELWHEDLMDVAEQLPGGAALLENQIAASKIVKRMCDVRNIEVICLQPFQHFEGLVDREQHARRVEELRVWIQLAHVLGTDLIQIPSNVLPAEQVSEDLELHIADLAEVADIGAASNPPIRFSYESLSWGTRVDVWETCWEVIQRVDRPNFGMCLDTFNIAGRIFADPCAASGRTEDAEQAVKDSIQRLLTTVDVSKIIYVQVVDAERLAEPLCPTHPYYNAEQPSRMSWSRNCRLFYGEYSRGAYLPVREICAAIFQGLGFEGWVSFELFNRRMSEEDHDVPEELAKRGAVAWSKLVRDMKLRVEEPSTAVTALLLNLHVLCRKLDGRRVPVDAQAADDGGGLVAQVAVVSEGFPRVDVGDVALDEGDVDAEEGIADGDARVCVGAGVDDDGVDVAPGLVDAVDDGALVVGLEVLDFDAQVRGLLLGHGDDVGEGR</sequence>